<evidence type="ECO:0000256" key="2">
    <source>
        <dbReference type="ARBA" id="ARBA00011245"/>
    </source>
</evidence>
<keyword evidence="6" id="KW-0276">Fatty acid metabolism</keyword>
<protein>
    <recommendedName>
        <fullName evidence="12">Lipoxygenase</fullName>
        <ecNumber evidence="12">1.13.11.-</ecNumber>
    </recommendedName>
</protein>
<dbReference type="GO" id="GO:0031408">
    <property type="term" value="P:oxylipin biosynthetic process"/>
    <property type="evidence" value="ECO:0007669"/>
    <property type="project" value="UniProtKB-UniRule"/>
</dbReference>
<evidence type="ECO:0000256" key="11">
    <source>
        <dbReference type="PROSITE-ProRule" id="PRU00152"/>
    </source>
</evidence>
<evidence type="ECO:0000256" key="10">
    <source>
        <dbReference type="ARBA" id="ARBA00023160"/>
    </source>
</evidence>
<dbReference type="Gene3D" id="4.10.375.10">
    <property type="entry name" value="Lipoxygenase-1, Domain 2"/>
    <property type="match status" value="1"/>
</dbReference>
<dbReference type="EC" id="1.13.11.-" evidence="12"/>
<dbReference type="InterPro" id="IPR001246">
    <property type="entry name" value="LipOase_plant"/>
</dbReference>
<comment type="similarity">
    <text evidence="1 12">Belongs to the lipoxygenase family.</text>
</comment>
<keyword evidence="9" id="KW-0443">Lipid metabolism</keyword>
<dbReference type="GO" id="GO:0006633">
    <property type="term" value="P:fatty acid biosynthetic process"/>
    <property type="evidence" value="ECO:0007669"/>
    <property type="project" value="UniProtKB-KW"/>
</dbReference>
<dbReference type="PANTHER" id="PTHR11771">
    <property type="entry name" value="LIPOXYGENASE"/>
    <property type="match status" value="1"/>
</dbReference>
<reference evidence="16 17" key="1">
    <citation type="submission" date="2024-01" db="EMBL/GenBank/DDBJ databases">
        <title>The complete chloroplast genome sequence of Lithospermum erythrorhizon: insights into the phylogenetic relationship among Boraginaceae species and the maternal lineages of purple gromwells.</title>
        <authorList>
            <person name="Okada T."/>
            <person name="Watanabe K."/>
        </authorList>
    </citation>
    <scope>NUCLEOTIDE SEQUENCE [LARGE SCALE GENOMIC DNA]</scope>
</reference>
<dbReference type="InterPro" id="IPR027433">
    <property type="entry name" value="Lipoxygenase_dom_3"/>
</dbReference>
<dbReference type="InterPro" id="IPR013819">
    <property type="entry name" value="LipOase_C"/>
</dbReference>
<dbReference type="PROSITE" id="PS50095">
    <property type="entry name" value="PLAT"/>
    <property type="match status" value="1"/>
</dbReference>
<dbReference type="Gene3D" id="1.20.245.10">
    <property type="entry name" value="Lipoxygenase-1, Domain 5"/>
    <property type="match status" value="1"/>
</dbReference>
<dbReference type="EMBL" id="BAABME010007865">
    <property type="protein sequence ID" value="GAA0171882.1"/>
    <property type="molecule type" value="Genomic_DNA"/>
</dbReference>
<keyword evidence="3 12" id="KW-0444">Lipid biosynthesis</keyword>
<evidence type="ECO:0000256" key="13">
    <source>
        <dbReference type="SAM" id="MobiDB-lite"/>
    </source>
</evidence>
<dbReference type="SUPFAM" id="SSF48484">
    <property type="entry name" value="Lipoxigenase"/>
    <property type="match status" value="1"/>
</dbReference>
<comment type="subunit">
    <text evidence="2">Monomer.</text>
</comment>
<dbReference type="Pfam" id="PF01477">
    <property type="entry name" value="PLAT"/>
    <property type="match status" value="1"/>
</dbReference>
<dbReference type="GO" id="GO:0046872">
    <property type="term" value="F:metal ion binding"/>
    <property type="evidence" value="ECO:0007669"/>
    <property type="project" value="UniProtKB-UniRule"/>
</dbReference>
<dbReference type="PROSITE" id="PS51393">
    <property type="entry name" value="LIPOXYGENASE_3"/>
    <property type="match status" value="1"/>
</dbReference>
<evidence type="ECO:0000256" key="12">
    <source>
        <dbReference type="RuleBase" id="RU003975"/>
    </source>
</evidence>
<keyword evidence="17" id="KW-1185">Reference proteome</keyword>
<feature type="region of interest" description="Disordered" evidence="13">
    <location>
        <begin position="262"/>
        <end position="306"/>
    </location>
</feature>
<comment type="caution">
    <text evidence="11">Lacks conserved residue(s) required for the propagation of feature annotation.</text>
</comment>
<dbReference type="InterPro" id="IPR036392">
    <property type="entry name" value="PLAT/LH2_dom_sf"/>
</dbReference>
<evidence type="ECO:0000256" key="7">
    <source>
        <dbReference type="ARBA" id="ARBA00022964"/>
    </source>
</evidence>
<keyword evidence="8" id="KW-0560">Oxidoreductase</keyword>
<evidence type="ECO:0000256" key="3">
    <source>
        <dbReference type="ARBA" id="ARBA00022516"/>
    </source>
</evidence>
<evidence type="ECO:0000256" key="9">
    <source>
        <dbReference type="ARBA" id="ARBA00023098"/>
    </source>
</evidence>
<dbReference type="InterPro" id="IPR001024">
    <property type="entry name" value="PLAT/LH2_dom"/>
</dbReference>
<dbReference type="PRINTS" id="PR00468">
    <property type="entry name" value="PLTLPOXGNASE"/>
</dbReference>
<dbReference type="InterPro" id="IPR000907">
    <property type="entry name" value="LipOase"/>
</dbReference>
<feature type="domain" description="PLAT" evidence="14">
    <location>
        <begin position="95"/>
        <end position="219"/>
    </location>
</feature>
<evidence type="ECO:0000259" key="14">
    <source>
        <dbReference type="PROSITE" id="PS50095"/>
    </source>
</evidence>
<feature type="compositionally biased region" description="Basic and acidic residues" evidence="13">
    <location>
        <begin position="268"/>
        <end position="287"/>
    </location>
</feature>
<keyword evidence="10 12" id="KW-0275">Fatty acid biosynthesis</keyword>
<dbReference type="InterPro" id="IPR036226">
    <property type="entry name" value="LipOase_C_sf"/>
</dbReference>
<comment type="caution">
    <text evidence="16">The sequence shown here is derived from an EMBL/GenBank/DDBJ whole genome shotgun (WGS) entry which is preliminary data.</text>
</comment>
<proteinExistence type="inferred from homology"/>
<comment type="pathway">
    <text evidence="12">Lipid metabolism; oxylipin biosynthesis.</text>
</comment>
<evidence type="ECO:0000256" key="5">
    <source>
        <dbReference type="ARBA" id="ARBA00022767"/>
    </source>
</evidence>
<dbReference type="GO" id="GO:0016702">
    <property type="term" value="F:oxidoreductase activity, acting on single donors with incorporation of molecular oxygen, incorporation of two atoms of oxygen"/>
    <property type="evidence" value="ECO:0007669"/>
    <property type="project" value="InterPro"/>
</dbReference>
<dbReference type="SMART" id="SM00308">
    <property type="entry name" value="LH2"/>
    <property type="match status" value="1"/>
</dbReference>
<evidence type="ECO:0000256" key="6">
    <source>
        <dbReference type="ARBA" id="ARBA00022832"/>
    </source>
</evidence>
<sequence>MYSVKSISNIVFGSDFPYAHTIKGLNVTCETDKNGKLIKSRNQIPDYQRAWLRCRTTRAMTNGGGSQNDEGVTLVENMPMLDFSMKATIIISRKIRGSIIEKFEEKFESFFNISGQGMIIQLISEELDPTTKAGKIFKASLQSRSHPSENPNTVEYTGDLEVPHDFGSPGAILLTNLLDKEFHLVEIVLHGFKGGPIHFPANSWIHSHNDNSESRILFKNQAYLPSQTPPGIKDLRGEELSSIRGNGKGERQPHERIYDYDVYNDLGNPDKSDDLARPTLGGEERPYPRRCRTGRPSTKKDPLLEAGSESSLPFYVPRDESFEEVKENALFSSSLQGLLQNIVPTIAAAVSQSDLPLESSSDIDELYIDGLTLNNDEDEKGFTSYLSDVVNHVSIVGERLLKFSLPPVAKGDRFSWLRDSEFARQTIAGVNPVSIELLKEFPIISKLDPAVYGPPESAITKELIEKELNGMSFEEALEMKRLFILDYHDMLLPYIESINSLPEKKTYASRTIFFHTIDGILMPILIELSLAPKSPHSRNKHIFTPGNDATNDWMWRLAKAHVCSNDATIHHFVNHWFRIHACSEPYIIAAHRNLSSMHPIFKLLHPHMRDTLKINSVARQSLLNADGIFEVNYVAERYGMEMTSDYYEDAWRFDLEDLPADLLRRGMAVEDASEPSGVRLVIEDYPYAADGLLIYSAIKEMVEPYVNYYYNDRTSVTDDLELQAWWNEIKNKGHQDKRDKPWWPKLTTNQDLSSILTSMIWMASGHHAAINFSQYSLGSYVPYRPTLMRKLIPEEDDPQFEMFLASPEHTFFNSLPTKLQAAKIMAMLETVSSHSPEEEYLIDLQKFHSFLNGDPQVMQLFNKFSSKLEEIENIISTRNKDRRLKHRCGAGVAPYEQLLPSSGPGITGRGIPNSICM</sequence>
<evidence type="ECO:0000259" key="15">
    <source>
        <dbReference type="PROSITE" id="PS51393"/>
    </source>
</evidence>
<feature type="domain" description="Lipoxygenase" evidence="15">
    <location>
        <begin position="222"/>
        <end position="917"/>
    </location>
</feature>
<dbReference type="Gene3D" id="2.60.60.20">
    <property type="entry name" value="PLAT/LH2 domain"/>
    <property type="match status" value="1"/>
</dbReference>
<dbReference type="Gene3D" id="3.10.450.60">
    <property type="match status" value="1"/>
</dbReference>
<accession>A0AAV3RC26</accession>
<dbReference type="SUPFAM" id="SSF49723">
    <property type="entry name" value="Lipase/lipooxygenase domain (PLAT/LH2 domain)"/>
    <property type="match status" value="1"/>
</dbReference>
<evidence type="ECO:0000256" key="8">
    <source>
        <dbReference type="ARBA" id="ARBA00023002"/>
    </source>
</evidence>
<name>A0AAV3RC26_LITER</name>
<dbReference type="PRINTS" id="PR00087">
    <property type="entry name" value="LIPOXYGENASE"/>
</dbReference>
<evidence type="ECO:0000313" key="16">
    <source>
        <dbReference type="EMBL" id="GAA0171882.1"/>
    </source>
</evidence>
<organism evidence="16 17">
    <name type="scientific">Lithospermum erythrorhizon</name>
    <name type="common">Purple gromwell</name>
    <name type="synonym">Lithospermum officinale var. erythrorhizon</name>
    <dbReference type="NCBI Taxonomy" id="34254"/>
    <lineage>
        <taxon>Eukaryota</taxon>
        <taxon>Viridiplantae</taxon>
        <taxon>Streptophyta</taxon>
        <taxon>Embryophyta</taxon>
        <taxon>Tracheophyta</taxon>
        <taxon>Spermatophyta</taxon>
        <taxon>Magnoliopsida</taxon>
        <taxon>eudicotyledons</taxon>
        <taxon>Gunneridae</taxon>
        <taxon>Pentapetalae</taxon>
        <taxon>asterids</taxon>
        <taxon>lamiids</taxon>
        <taxon>Boraginales</taxon>
        <taxon>Boraginaceae</taxon>
        <taxon>Boraginoideae</taxon>
        <taxon>Lithospermeae</taxon>
        <taxon>Lithospermum</taxon>
    </lineage>
</organism>
<evidence type="ECO:0000256" key="4">
    <source>
        <dbReference type="ARBA" id="ARBA00022723"/>
    </source>
</evidence>
<dbReference type="Gene3D" id="4.10.372.10">
    <property type="entry name" value="Lipoxygenase-1, Domain 3"/>
    <property type="match status" value="1"/>
</dbReference>
<keyword evidence="7" id="KW-0223">Dioxygenase</keyword>
<dbReference type="InterPro" id="IPR020834">
    <property type="entry name" value="LipOase_CS"/>
</dbReference>
<dbReference type="Proteomes" id="UP001454036">
    <property type="component" value="Unassembled WGS sequence"/>
</dbReference>
<evidence type="ECO:0000313" key="17">
    <source>
        <dbReference type="Proteomes" id="UP001454036"/>
    </source>
</evidence>
<comment type="function">
    <text evidence="12">Plant lipoxygenase may be involved in a number of diverse aspects of plant physiology including growth and development, pest resistance, and senescence or responses to wounding.</text>
</comment>
<gene>
    <name evidence="16" type="ORF">LIER_25817</name>
</gene>
<keyword evidence="5 12" id="KW-0925">Oxylipin biosynthesis</keyword>
<dbReference type="GO" id="GO:0034440">
    <property type="term" value="P:lipid oxidation"/>
    <property type="evidence" value="ECO:0007669"/>
    <property type="project" value="InterPro"/>
</dbReference>
<dbReference type="PROSITE" id="PS00081">
    <property type="entry name" value="LIPOXYGENASE_2"/>
    <property type="match status" value="1"/>
</dbReference>
<evidence type="ECO:0000256" key="1">
    <source>
        <dbReference type="ARBA" id="ARBA00009419"/>
    </source>
</evidence>
<dbReference type="Pfam" id="PF00305">
    <property type="entry name" value="Lipoxygenase"/>
    <property type="match status" value="1"/>
</dbReference>
<keyword evidence="4" id="KW-0479">Metal-binding</keyword>
<dbReference type="AlphaFoldDB" id="A0AAV3RC26"/>